<dbReference type="Proteomes" id="UP000466906">
    <property type="component" value="Chromosome"/>
</dbReference>
<reference evidence="2 3" key="1">
    <citation type="journal article" date="2019" name="Emerg. Microbes Infect.">
        <title>Comprehensive subspecies identification of 175 nontuberculous mycobacteria species based on 7547 genomic profiles.</title>
        <authorList>
            <person name="Matsumoto Y."/>
            <person name="Kinjo T."/>
            <person name="Motooka D."/>
            <person name="Nabeya D."/>
            <person name="Jung N."/>
            <person name="Uechi K."/>
            <person name="Horii T."/>
            <person name="Iida T."/>
            <person name="Fujita J."/>
            <person name="Nakamura S."/>
        </authorList>
    </citation>
    <scope>NUCLEOTIDE SEQUENCE [LARGE SCALE GENOMIC DNA]</scope>
    <source>
        <strain evidence="2 3">JCM 12272</strain>
    </source>
</reference>
<dbReference type="EMBL" id="AP022565">
    <property type="protein sequence ID" value="BBX26927.1"/>
    <property type="molecule type" value="Genomic_DNA"/>
</dbReference>
<evidence type="ECO:0000313" key="3">
    <source>
        <dbReference type="Proteomes" id="UP000466906"/>
    </source>
</evidence>
<accession>A0A6N4UTB8</accession>
<protein>
    <submittedName>
        <fullName evidence="2">Uncharacterized protein</fullName>
    </submittedName>
</protein>
<sequence>MHPGQPAGLEGSQELPPELEGLAVTNGGAQHLAGAVDGHPGGHHQSVGYHMSPDTDLAERRVAEDVRELGVGQVAGAKGLDLLV</sequence>
<feature type="region of interest" description="Disordered" evidence="1">
    <location>
        <begin position="1"/>
        <end position="20"/>
    </location>
</feature>
<evidence type="ECO:0000313" key="2">
    <source>
        <dbReference type="EMBL" id="BBX26927.1"/>
    </source>
</evidence>
<gene>
    <name evidence="2" type="ORF">MALV_20520</name>
</gene>
<dbReference type="AlphaFoldDB" id="A0A6N4UTB8"/>
<evidence type="ECO:0000256" key="1">
    <source>
        <dbReference type="SAM" id="MobiDB-lite"/>
    </source>
</evidence>
<proteinExistence type="predicted"/>
<organism evidence="2 3">
    <name type="scientific">Mycolicibacterium alvei</name>
    <dbReference type="NCBI Taxonomy" id="67081"/>
    <lineage>
        <taxon>Bacteria</taxon>
        <taxon>Bacillati</taxon>
        <taxon>Actinomycetota</taxon>
        <taxon>Actinomycetes</taxon>
        <taxon>Mycobacteriales</taxon>
        <taxon>Mycobacteriaceae</taxon>
        <taxon>Mycolicibacterium</taxon>
    </lineage>
</organism>
<keyword evidence="3" id="KW-1185">Reference proteome</keyword>
<feature type="region of interest" description="Disordered" evidence="1">
    <location>
        <begin position="25"/>
        <end position="56"/>
    </location>
</feature>
<name>A0A6N4UTB8_9MYCO</name>
<dbReference type="KEGG" id="malv:MALV_20520"/>